<dbReference type="RefSeq" id="XP_030622952.1">
    <property type="nucleotide sequence ID" value="XM_030767092.1"/>
</dbReference>
<reference evidence="15" key="1">
    <citation type="submission" date="2025-08" db="UniProtKB">
        <authorList>
            <consortium name="RefSeq"/>
        </authorList>
    </citation>
    <scope>IDENTIFICATION</scope>
</reference>
<dbReference type="GeneID" id="115806409"/>
<evidence type="ECO:0000256" key="11">
    <source>
        <dbReference type="SAM" id="Phobius"/>
    </source>
</evidence>
<keyword evidence="6" id="KW-0965">Cell junction</keyword>
<dbReference type="AlphaFoldDB" id="A0A6J2UUE4"/>
<name>A0A6J2UUE4_CHACN</name>
<keyword evidence="3" id="KW-1003">Cell membrane</keyword>
<evidence type="ECO:0000256" key="8">
    <source>
        <dbReference type="ARBA" id="ARBA00023136"/>
    </source>
</evidence>
<sequence length="424" mass="47139">MGRQGVSEVILIALNYNITIIGKVWLILMVFLRVLVLLFAGYPLYQDEQERFVCNTIQPGCANVCYDLFAPLSLFRFWLVQLTTLCLPYIIFVIYIVHKVTAGLAVDQETFNRIKAGSLYKIRQESFRKASLCTIAAQVETGRVQRFTGAYIFHLFFRILLEAGFGAAHYYLFGFYIPKRFMCQQVPCTTTVDCYISRPTEKTVMLNFMLGVSALSLLLNIFDLVCAIKRSVRQSSKRKMLVQKMYEEEQYYLSPSDSRCVDANVSPGSHNLEALGSFRKRRVSKSSADETASGRMEEGELHPSATHVATPLGPGIAVSTNTNGNNDCPPSQEEGMEREGSEVALCPPDPLATPRSIRVSKRSRLKPPPPPRKDKPAGTGALDVSTATAVCTRRVGQYTLVEMATGPDLPSGGGEGQEKRSEWV</sequence>
<feature type="transmembrane region" description="Helical" evidence="11">
    <location>
        <begin position="151"/>
        <end position="172"/>
    </location>
</feature>
<comment type="function">
    <text evidence="9">One gap junction consists of a cluster of closely packed pairs of transmembrane channels, the connexons, through which materials of low MW diffuse from one cell to a neighboring cell.</text>
</comment>
<dbReference type="PANTHER" id="PTHR11984:SF3">
    <property type="entry name" value="GAP JUNCTION DELTA-4 PROTEIN"/>
    <property type="match status" value="1"/>
</dbReference>
<dbReference type="PROSITE" id="PS00407">
    <property type="entry name" value="CONNEXINS_1"/>
    <property type="match status" value="1"/>
</dbReference>
<evidence type="ECO:0000256" key="10">
    <source>
        <dbReference type="SAM" id="MobiDB-lite"/>
    </source>
</evidence>
<comment type="similarity">
    <text evidence="9">Belongs to the connexin family.</text>
</comment>
<feature type="domain" description="Connexin N-terminal" evidence="12">
    <location>
        <begin position="43"/>
        <end position="76"/>
    </location>
</feature>
<dbReference type="SMART" id="SM01089">
    <property type="entry name" value="Connexin_CCC"/>
    <property type="match status" value="1"/>
</dbReference>
<keyword evidence="7 11" id="KW-1133">Transmembrane helix</keyword>
<evidence type="ECO:0000313" key="15">
    <source>
        <dbReference type="RefSeq" id="XP_030622952.1"/>
    </source>
</evidence>
<evidence type="ECO:0000256" key="3">
    <source>
        <dbReference type="ARBA" id="ARBA00022475"/>
    </source>
</evidence>
<evidence type="ECO:0000313" key="14">
    <source>
        <dbReference type="Proteomes" id="UP000504632"/>
    </source>
</evidence>
<dbReference type="Gene3D" id="1.20.1440.80">
    <property type="entry name" value="Gap junction channel protein cysteine-rich domain"/>
    <property type="match status" value="1"/>
</dbReference>
<dbReference type="PRINTS" id="PR00206">
    <property type="entry name" value="CONNEXIN"/>
</dbReference>
<feature type="region of interest" description="Disordered" evidence="10">
    <location>
        <begin position="281"/>
        <end position="385"/>
    </location>
</feature>
<comment type="subcellular location">
    <subcellularLocation>
        <location evidence="1">Cell junction</location>
        <location evidence="1">Gap junction</location>
    </subcellularLocation>
    <subcellularLocation>
        <location evidence="2 9">Cell membrane</location>
        <topology evidence="2 9">Multi-pass membrane protein</topology>
    </subcellularLocation>
</comment>
<feature type="compositionally biased region" description="Polar residues" evidence="10">
    <location>
        <begin position="318"/>
        <end position="329"/>
    </location>
</feature>
<dbReference type="GO" id="GO:0005243">
    <property type="term" value="F:gap junction channel activity"/>
    <property type="evidence" value="ECO:0007669"/>
    <property type="project" value="TreeGrafter"/>
</dbReference>
<dbReference type="OrthoDB" id="9943496at2759"/>
<feature type="region of interest" description="Disordered" evidence="10">
    <location>
        <begin position="402"/>
        <end position="424"/>
    </location>
</feature>
<comment type="subunit">
    <text evidence="9">A connexon is composed of a hexamer of connexins.</text>
</comment>
<dbReference type="InterPro" id="IPR017990">
    <property type="entry name" value="Connexin_CS"/>
</dbReference>
<feature type="domain" description="Connexin cysteine-rich" evidence="13">
    <location>
        <begin position="161"/>
        <end position="227"/>
    </location>
</feature>
<dbReference type="CTD" id="219770"/>
<feature type="transmembrane region" description="Helical" evidence="11">
    <location>
        <begin position="77"/>
        <end position="97"/>
    </location>
</feature>
<evidence type="ECO:0000256" key="9">
    <source>
        <dbReference type="RuleBase" id="RU000630"/>
    </source>
</evidence>
<evidence type="ECO:0000256" key="6">
    <source>
        <dbReference type="ARBA" id="ARBA00022949"/>
    </source>
</evidence>
<keyword evidence="4 9" id="KW-0812">Transmembrane</keyword>
<keyword evidence="14" id="KW-1185">Reference proteome</keyword>
<gene>
    <name evidence="15" type="primary">gjd4</name>
</gene>
<proteinExistence type="inferred from homology"/>
<evidence type="ECO:0000259" key="13">
    <source>
        <dbReference type="SMART" id="SM01089"/>
    </source>
</evidence>
<evidence type="ECO:0000256" key="4">
    <source>
        <dbReference type="ARBA" id="ARBA00022692"/>
    </source>
</evidence>
<protein>
    <recommendedName>
        <fullName evidence="9">Gap junction protein</fullName>
    </recommendedName>
</protein>
<keyword evidence="5 9" id="KW-0303">Gap junction</keyword>
<dbReference type="GO" id="GO:0005922">
    <property type="term" value="C:connexin complex"/>
    <property type="evidence" value="ECO:0007669"/>
    <property type="project" value="InterPro"/>
</dbReference>
<feature type="transmembrane region" description="Helical" evidence="11">
    <location>
        <begin position="208"/>
        <end position="228"/>
    </location>
</feature>
<dbReference type="SMART" id="SM00037">
    <property type="entry name" value="CNX"/>
    <property type="match status" value="1"/>
</dbReference>
<dbReference type="PANTHER" id="PTHR11984">
    <property type="entry name" value="CONNEXIN"/>
    <property type="match status" value="1"/>
</dbReference>
<accession>A0A6J2UUE4</accession>
<dbReference type="GO" id="GO:0007267">
    <property type="term" value="P:cell-cell signaling"/>
    <property type="evidence" value="ECO:0007669"/>
    <property type="project" value="TreeGrafter"/>
</dbReference>
<evidence type="ECO:0000256" key="5">
    <source>
        <dbReference type="ARBA" id="ARBA00022868"/>
    </source>
</evidence>
<dbReference type="Pfam" id="PF00029">
    <property type="entry name" value="Connexin"/>
    <property type="match status" value="1"/>
</dbReference>
<feature type="transmembrane region" description="Helical" evidence="11">
    <location>
        <begin position="24"/>
        <end position="45"/>
    </location>
</feature>
<dbReference type="InterPro" id="IPR019570">
    <property type="entry name" value="Connexin_CCC"/>
</dbReference>
<evidence type="ECO:0000256" key="7">
    <source>
        <dbReference type="ARBA" id="ARBA00022989"/>
    </source>
</evidence>
<dbReference type="Proteomes" id="UP000504632">
    <property type="component" value="Chromosome 3"/>
</dbReference>
<organism evidence="14 15">
    <name type="scientific">Chanos chanos</name>
    <name type="common">Milkfish</name>
    <name type="synonym">Mugil chanos</name>
    <dbReference type="NCBI Taxonomy" id="29144"/>
    <lineage>
        <taxon>Eukaryota</taxon>
        <taxon>Metazoa</taxon>
        <taxon>Chordata</taxon>
        <taxon>Craniata</taxon>
        <taxon>Vertebrata</taxon>
        <taxon>Euteleostomi</taxon>
        <taxon>Actinopterygii</taxon>
        <taxon>Neopterygii</taxon>
        <taxon>Teleostei</taxon>
        <taxon>Ostariophysi</taxon>
        <taxon>Gonorynchiformes</taxon>
        <taxon>Chanidae</taxon>
        <taxon>Chanos</taxon>
    </lineage>
</organism>
<evidence type="ECO:0000259" key="12">
    <source>
        <dbReference type="SMART" id="SM00037"/>
    </source>
</evidence>
<dbReference type="InterPro" id="IPR000500">
    <property type="entry name" value="Connexin"/>
</dbReference>
<keyword evidence="8 11" id="KW-0472">Membrane</keyword>
<dbReference type="InterPro" id="IPR013092">
    <property type="entry name" value="Connexin_N"/>
</dbReference>
<evidence type="ECO:0000256" key="2">
    <source>
        <dbReference type="ARBA" id="ARBA00004651"/>
    </source>
</evidence>
<dbReference type="InterPro" id="IPR038359">
    <property type="entry name" value="Connexin_N_sf"/>
</dbReference>
<dbReference type="InParanoid" id="A0A6J2UUE4"/>
<evidence type="ECO:0000256" key="1">
    <source>
        <dbReference type="ARBA" id="ARBA00004610"/>
    </source>
</evidence>
<dbReference type="PROSITE" id="PS00408">
    <property type="entry name" value="CONNEXINS_2"/>
    <property type="match status" value="1"/>
</dbReference>